<evidence type="ECO:0000313" key="2">
    <source>
        <dbReference type="EMBL" id="KUN79908.1"/>
    </source>
</evidence>
<evidence type="ECO:0008006" key="4">
    <source>
        <dbReference type="Google" id="ProtNLM"/>
    </source>
</evidence>
<comment type="caution">
    <text evidence="2">The sequence shown here is derived from an EMBL/GenBank/DDBJ whole genome shotgun (WGS) entry which is preliminary data.</text>
</comment>
<keyword evidence="1" id="KW-0812">Transmembrane</keyword>
<name>A0A101STQ6_9ACTN</name>
<dbReference type="AlphaFoldDB" id="A0A101STQ6"/>
<keyword evidence="1" id="KW-0472">Membrane</keyword>
<proteinExistence type="predicted"/>
<dbReference type="Proteomes" id="UP000053024">
    <property type="component" value="Unassembled WGS sequence"/>
</dbReference>
<gene>
    <name evidence="2" type="ORF">AQJ66_27600</name>
</gene>
<evidence type="ECO:0000313" key="3">
    <source>
        <dbReference type="Proteomes" id="UP000053024"/>
    </source>
</evidence>
<dbReference type="EMBL" id="LMWX01000050">
    <property type="protein sequence ID" value="KUN79908.1"/>
    <property type="molecule type" value="Genomic_DNA"/>
</dbReference>
<reference evidence="2 3" key="1">
    <citation type="submission" date="2015-10" db="EMBL/GenBank/DDBJ databases">
        <title>Draft genome sequence of Streptomyces bungoensis DSM 41781, type strain for the species Streptomyces bungoensis.</title>
        <authorList>
            <person name="Ruckert C."/>
            <person name="Winkler A."/>
            <person name="Kalinowski J."/>
            <person name="Kampfer P."/>
            <person name="Glaeser S."/>
        </authorList>
    </citation>
    <scope>NUCLEOTIDE SEQUENCE [LARGE SCALE GENOMIC DNA]</scope>
    <source>
        <strain evidence="2 3">DSM 41781</strain>
    </source>
</reference>
<feature type="transmembrane region" description="Helical" evidence="1">
    <location>
        <begin position="12"/>
        <end position="36"/>
    </location>
</feature>
<sequence>MSAPHVRARTAAAYAVAGLVHLVTAALFTGSVLLIVVGFRTVVQPMMGLALLGLALAMRPRLGRLDPDLPTLREEDAPALFDLLGGVADTCGVRRPETVQLSPAFSVTVAHYGFPRKRCLVLGLPLWAAYPPQQRVAAVAHALAYAAPRNVRSRAFVAMALESLTAGSGAMRTNDTAYISWNANALAFGAEEVAAGARNFNIRGKTSEWVLWIPRTAVAATARLLLRLTLPATRRALLEADDAAARTASSEAAAAALNDQDLARPICVEAHRLVIETKTLAPRRSTAAPQPDFWEKVARHAARLREQRGSDATRGPLDASRVARLRTAPQHRAVITPDEPGLTRIADELRLPEKAVVDMMMRDGVAVPHEPAEPTVSA</sequence>
<protein>
    <recommendedName>
        <fullName evidence="4">Peptidase M48 domain-containing protein</fullName>
    </recommendedName>
</protein>
<organism evidence="2 3">
    <name type="scientific">Streptomyces bungoensis</name>
    <dbReference type="NCBI Taxonomy" id="285568"/>
    <lineage>
        <taxon>Bacteria</taxon>
        <taxon>Bacillati</taxon>
        <taxon>Actinomycetota</taxon>
        <taxon>Actinomycetes</taxon>
        <taxon>Kitasatosporales</taxon>
        <taxon>Streptomycetaceae</taxon>
        <taxon>Streptomyces</taxon>
    </lineage>
</organism>
<accession>A0A101STQ6</accession>
<keyword evidence="1" id="KW-1133">Transmembrane helix</keyword>
<keyword evidence="3" id="KW-1185">Reference proteome</keyword>
<evidence type="ECO:0000256" key="1">
    <source>
        <dbReference type="SAM" id="Phobius"/>
    </source>
</evidence>
<dbReference type="STRING" id="285568.AQJ66_27600"/>